<keyword evidence="1" id="KW-1133">Transmembrane helix</keyword>
<dbReference type="InterPro" id="IPR021459">
    <property type="entry name" value="GH101-related"/>
</dbReference>
<keyword evidence="1" id="KW-0812">Transmembrane</keyword>
<gene>
    <name evidence="2" type="ORF">TRFO_01517</name>
</gene>
<dbReference type="GeneID" id="94824846"/>
<keyword evidence="3" id="KW-1185">Reference proteome</keyword>
<feature type="transmembrane region" description="Helical" evidence="1">
    <location>
        <begin position="204"/>
        <end position="227"/>
    </location>
</feature>
<dbReference type="AlphaFoldDB" id="A0A1J4K251"/>
<keyword evidence="1" id="KW-0472">Membrane</keyword>
<dbReference type="Pfam" id="PF11308">
    <property type="entry name" value="Glyco_hydro_129"/>
    <property type="match status" value="1"/>
</dbReference>
<comment type="caution">
    <text evidence="2">The sequence shown here is derived from an EMBL/GenBank/DDBJ whole genome shotgun (WGS) entry which is preliminary data.</text>
</comment>
<dbReference type="Proteomes" id="UP000179807">
    <property type="component" value="Unassembled WGS sequence"/>
</dbReference>
<sequence>MHKNNLVCGSETGHEAAVPYCDYFEGMMSLAHFRVPNSGRYLQFIWENDLPIPLPEFITKFQVGQDYRLPLFELVFHDCLVSYWYLGDYNNKIPSVWEKRDLFNMLYGVPPMYLFGEDTYKRFKEQIVESYKVAQPISRETGYSEMTDFIILSNDRSVQRSVFDNGVSVTCNFGSKTYKLEDGTKLKSMTAIKGTFQKKSSTGMIVGIVIGVLIVIVIIVVVSILVIRKKRTQNEFKPAL</sequence>
<reference evidence="2" key="1">
    <citation type="submission" date="2016-10" db="EMBL/GenBank/DDBJ databases">
        <authorList>
            <person name="Benchimol M."/>
            <person name="Almeida L.G."/>
            <person name="Vasconcelos A.T."/>
            <person name="Perreira-Neves A."/>
            <person name="Rosa I.A."/>
            <person name="Tasca T."/>
            <person name="Bogo M.R."/>
            <person name="de Souza W."/>
        </authorList>
    </citation>
    <scope>NUCLEOTIDE SEQUENCE [LARGE SCALE GENOMIC DNA]</scope>
    <source>
        <strain evidence="2">K</strain>
    </source>
</reference>
<dbReference type="VEuPathDB" id="TrichDB:TRFO_01517"/>
<dbReference type="RefSeq" id="XP_068356956.1">
    <property type="nucleotide sequence ID" value="XM_068490142.1"/>
</dbReference>
<accession>A0A1J4K251</accession>
<evidence type="ECO:0000313" key="2">
    <source>
        <dbReference type="EMBL" id="OHT03820.1"/>
    </source>
</evidence>
<dbReference type="EMBL" id="MLAK01000815">
    <property type="protein sequence ID" value="OHT03820.1"/>
    <property type="molecule type" value="Genomic_DNA"/>
</dbReference>
<evidence type="ECO:0000313" key="3">
    <source>
        <dbReference type="Proteomes" id="UP000179807"/>
    </source>
</evidence>
<organism evidence="2 3">
    <name type="scientific">Tritrichomonas foetus</name>
    <dbReference type="NCBI Taxonomy" id="1144522"/>
    <lineage>
        <taxon>Eukaryota</taxon>
        <taxon>Metamonada</taxon>
        <taxon>Parabasalia</taxon>
        <taxon>Tritrichomonadida</taxon>
        <taxon>Tritrichomonadidae</taxon>
        <taxon>Tritrichomonas</taxon>
    </lineage>
</organism>
<dbReference type="OrthoDB" id="5348797at2759"/>
<evidence type="ECO:0000256" key="1">
    <source>
        <dbReference type="SAM" id="Phobius"/>
    </source>
</evidence>
<name>A0A1J4K251_9EUKA</name>
<proteinExistence type="predicted"/>
<protein>
    <submittedName>
        <fullName evidence="2">Uncharacterized protein</fullName>
    </submittedName>
</protein>